<dbReference type="GO" id="GO:0005730">
    <property type="term" value="C:nucleolus"/>
    <property type="evidence" value="ECO:0007669"/>
    <property type="project" value="UniProtKB-SubCell"/>
</dbReference>
<gene>
    <name evidence="7" type="ORF">MACJ_000446</name>
</gene>
<proteinExistence type="inferred from homology"/>
<feature type="compositionally biased region" description="Low complexity" evidence="5">
    <location>
        <begin position="1"/>
        <end position="13"/>
    </location>
</feature>
<protein>
    <recommendedName>
        <fullName evidence="4">Ribosome production factor 2 homolog</fullName>
    </recommendedName>
    <alternativeName>
        <fullName evidence="4">Ribosome biogenesis protein RPF2 homolog</fullName>
    </alternativeName>
</protein>
<sequence>MKSSNKSAKIASKGSKRAILREEPKLKKTVLYLLSNNSNNPTKQLLKSLYQLNKDHGLFRVNSSAASSKNDGKGSNSTEPPLKLAINANNHRLAELICSKLNLGLYIVANSNKKRPINMGFGRMYDGRVLDCCQLKVVDYKLNEEFKHHMGNIGANSRPLVIAQGSQFSQDSGPLNTLRSILFDVFRGPSYAKLSLENVQQVIVLTLLDDNSTTSTGGTTEDSTIVTHSSTATHGTADTTAPESGGVSAAGQHRLLFRRYAITLTKPTGSNSSSTSNPVNLPNVHLTEIGPSIDFLVEEVMEPDEELFRLATKAPKKPKKLIAGVSAVDSTVDASGEVTNVPVSTKPSRRGKNVRTSALGNVEGKVYLSRQDLSDLYTRHNKFSKKRKVNRDD</sequence>
<dbReference type="AlphaFoldDB" id="A0A976QUK6"/>
<reference evidence="7" key="1">
    <citation type="submission" date="2022-07" db="EMBL/GenBank/DDBJ databases">
        <title>Evaluation of T. orientalis genome assembly methods using nanopore sequencing and analysis of variation between genomes.</title>
        <authorList>
            <person name="Yam J."/>
            <person name="Micallef M.L."/>
            <person name="Liu M."/>
            <person name="Djordjevic S.P."/>
            <person name="Bogema D.R."/>
            <person name="Jenkins C."/>
        </authorList>
    </citation>
    <scope>NUCLEOTIDE SEQUENCE</scope>
    <source>
        <strain evidence="7">Fish Creek</strain>
    </source>
</reference>
<dbReference type="PROSITE" id="PS50833">
    <property type="entry name" value="BRIX"/>
    <property type="match status" value="1"/>
</dbReference>
<dbReference type="PANTHER" id="PTHR12728">
    <property type="entry name" value="BRIX DOMAIN CONTAINING PROTEIN"/>
    <property type="match status" value="1"/>
</dbReference>
<comment type="similarity">
    <text evidence="2 4">Belongs to the RPF2 family.</text>
</comment>
<feature type="region of interest" description="Disordered" evidence="5">
    <location>
        <begin position="1"/>
        <end position="21"/>
    </location>
</feature>
<feature type="domain" description="Brix" evidence="6">
    <location>
        <begin position="28"/>
        <end position="306"/>
    </location>
</feature>
<keyword evidence="3 4" id="KW-0539">Nucleus</keyword>
<dbReference type="Pfam" id="PF04427">
    <property type="entry name" value="Brix"/>
    <property type="match status" value="1"/>
</dbReference>
<evidence type="ECO:0000313" key="8">
    <source>
        <dbReference type="Proteomes" id="UP000244803"/>
    </source>
</evidence>
<evidence type="ECO:0000313" key="7">
    <source>
        <dbReference type="EMBL" id="UKJ88004.1"/>
    </source>
</evidence>
<dbReference type="Proteomes" id="UP000244803">
    <property type="component" value="Chromosome 1"/>
</dbReference>
<evidence type="ECO:0000256" key="5">
    <source>
        <dbReference type="SAM" id="MobiDB-lite"/>
    </source>
</evidence>
<evidence type="ECO:0000259" key="6">
    <source>
        <dbReference type="PROSITE" id="PS50833"/>
    </source>
</evidence>
<comment type="subcellular location">
    <subcellularLocation>
        <location evidence="1 4">Nucleus</location>
        <location evidence="1 4">Nucleolus</location>
    </subcellularLocation>
</comment>
<dbReference type="EMBL" id="CP056065">
    <property type="protein sequence ID" value="UKJ88004.1"/>
    <property type="molecule type" value="Genomic_DNA"/>
</dbReference>
<dbReference type="GO" id="GO:0000027">
    <property type="term" value="P:ribosomal large subunit assembly"/>
    <property type="evidence" value="ECO:0007669"/>
    <property type="project" value="InterPro"/>
</dbReference>
<accession>A0A976QUK6</accession>
<dbReference type="GO" id="GO:0000463">
    <property type="term" value="P:maturation of LSU-rRNA from tricistronic rRNA transcript (SSU-rRNA, 5.8S rRNA, LSU-rRNA)"/>
    <property type="evidence" value="ECO:0007669"/>
    <property type="project" value="TreeGrafter"/>
</dbReference>
<dbReference type="OrthoDB" id="407658at2759"/>
<dbReference type="InterPro" id="IPR007109">
    <property type="entry name" value="Brix"/>
</dbReference>
<dbReference type="SMART" id="SM00879">
    <property type="entry name" value="Brix"/>
    <property type="match status" value="1"/>
</dbReference>
<dbReference type="InterPro" id="IPR039770">
    <property type="entry name" value="Rpf2"/>
</dbReference>
<evidence type="ECO:0000256" key="1">
    <source>
        <dbReference type="ARBA" id="ARBA00004604"/>
    </source>
</evidence>
<dbReference type="PANTHER" id="PTHR12728:SF0">
    <property type="entry name" value="RIBOSOME PRODUCTION FACTOR 2 HOMOLOG"/>
    <property type="match status" value="1"/>
</dbReference>
<dbReference type="GO" id="GO:0019843">
    <property type="term" value="F:rRNA binding"/>
    <property type="evidence" value="ECO:0007669"/>
    <property type="project" value="UniProtKB-UniRule"/>
</dbReference>
<evidence type="ECO:0000256" key="4">
    <source>
        <dbReference type="RuleBase" id="RU367086"/>
    </source>
</evidence>
<evidence type="ECO:0000256" key="3">
    <source>
        <dbReference type="ARBA" id="ARBA00023242"/>
    </source>
</evidence>
<evidence type="ECO:0000256" key="2">
    <source>
        <dbReference type="ARBA" id="ARBA00010782"/>
    </source>
</evidence>
<name>A0A976QUK6_THEOR</name>
<organism evidence="7 8">
    <name type="scientific">Theileria orientalis</name>
    <dbReference type="NCBI Taxonomy" id="68886"/>
    <lineage>
        <taxon>Eukaryota</taxon>
        <taxon>Sar</taxon>
        <taxon>Alveolata</taxon>
        <taxon>Apicomplexa</taxon>
        <taxon>Aconoidasida</taxon>
        <taxon>Piroplasmida</taxon>
        <taxon>Theileriidae</taxon>
        <taxon>Theileria</taxon>
    </lineage>
</organism>